<dbReference type="InterPro" id="IPR036565">
    <property type="entry name" value="Mur-like_cat_sf"/>
</dbReference>
<keyword evidence="9" id="KW-0554">One-carbon metabolism</keyword>
<evidence type="ECO:0000256" key="5">
    <source>
        <dbReference type="ARBA" id="ARBA00005150"/>
    </source>
</evidence>
<dbReference type="UniPathway" id="UPA00850"/>
<dbReference type="SUPFAM" id="SSF53244">
    <property type="entry name" value="MurD-like peptide ligases, peptide-binding domain"/>
    <property type="match status" value="1"/>
</dbReference>
<evidence type="ECO:0000256" key="12">
    <source>
        <dbReference type="ARBA" id="ARBA00022741"/>
    </source>
</evidence>
<organism evidence="23 24">
    <name type="scientific">Hermanssonia centrifuga</name>
    <dbReference type="NCBI Taxonomy" id="98765"/>
    <lineage>
        <taxon>Eukaryota</taxon>
        <taxon>Fungi</taxon>
        <taxon>Dikarya</taxon>
        <taxon>Basidiomycota</taxon>
        <taxon>Agaricomycotina</taxon>
        <taxon>Agaricomycetes</taxon>
        <taxon>Polyporales</taxon>
        <taxon>Meruliaceae</taxon>
        <taxon>Hermanssonia</taxon>
    </lineage>
</organism>
<keyword evidence="10" id="KW-0436">Ligase</keyword>
<dbReference type="GO" id="GO:0005743">
    <property type="term" value="C:mitochondrial inner membrane"/>
    <property type="evidence" value="ECO:0007669"/>
    <property type="project" value="UniProtKB-SubCell"/>
</dbReference>
<dbReference type="PIRSF" id="PIRSF038895">
    <property type="entry name" value="FPGS"/>
    <property type="match status" value="1"/>
</dbReference>
<dbReference type="GO" id="GO:0005829">
    <property type="term" value="C:cytosol"/>
    <property type="evidence" value="ECO:0007669"/>
    <property type="project" value="TreeGrafter"/>
</dbReference>
<feature type="binding site" evidence="22">
    <location>
        <position position="99"/>
    </location>
    <ligand>
        <name>Mg(2+)</name>
        <dbReference type="ChEBI" id="CHEBI:18420"/>
        <label>1</label>
    </ligand>
</feature>
<keyword evidence="15 22" id="KW-0460">Magnesium</keyword>
<keyword evidence="12 21" id="KW-0547">Nucleotide-binding</keyword>
<dbReference type="InterPro" id="IPR001645">
    <property type="entry name" value="Folylpolyglutamate_synth"/>
</dbReference>
<keyword evidence="14 21" id="KW-0067">ATP-binding</keyword>
<evidence type="ECO:0000256" key="2">
    <source>
        <dbReference type="ARBA" id="ARBA00004273"/>
    </source>
</evidence>
<evidence type="ECO:0000256" key="10">
    <source>
        <dbReference type="ARBA" id="ARBA00022598"/>
    </source>
</evidence>
<evidence type="ECO:0000256" key="19">
    <source>
        <dbReference type="ARBA" id="ARBA00030876"/>
    </source>
</evidence>
<comment type="cofactor">
    <cofactor evidence="1">
        <name>a monovalent cation</name>
        <dbReference type="ChEBI" id="CHEBI:60242"/>
    </cofactor>
</comment>
<keyword evidence="11 22" id="KW-0479">Metal-binding</keyword>
<evidence type="ECO:0000256" key="18">
    <source>
        <dbReference type="ARBA" id="ARBA00030592"/>
    </source>
</evidence>
<dbReference type="AlphaFoldDB" id="A0A4V3XBK7"/>
<feature type="binding site" evidence="21">
    <location>
        <position position="258"/>
    </location>
    <ligand>
        <name>ATP</name>
        <dbReference type="ChEBI" id="CHEBI:30616"/>
    </ligand>
</feature>
<keyword evidence="24" id="KW-1185">Reference proteome</keyword>
<comment type="subcellular location">
    <subcellularLocation>
        <location evidence="4">Cytoplasm</location>
    </subcellularLocation>
    <subcellularLocation>
        <location evidence="2">Mitochondrion inner membrane</location>
    </subcellularLocation>
    <subcellularLocation>
        <location evidence="3">Mitochondrion matrix</location>
    </subcellularLocation>
</comment>
<dbReference type="PANTHER" id="PTHR11136:SF5">
    <property type="entry name" value="FOLYLPOLYGLUTAMATE SYNTHASE, MITOCHONDRIAL"/>
    <property type="match status" value="1"/>
</dbReference>
<feature type="binding site" evidence="21">
    <location>
        <position position="241"/>
    </location>
    <ligand>
        <name>ATP</name>
        <dbReference type="ChEBI" id="CHEBI:30616"/>
    </ligand>
</feature>
<dbReference type="EMBL" id="SGPJ01000006">
    <property type="protein sequence ID" value="THH02433.1"/>
    <property type="molecule type" value="Genomic_DNA"/>
</dbReference>
<comment type="pathway">
    <text evidence="5">Cofactor biosynthesis; tetrahydrofolylpolyglutamate biosynthesis.</text>
</comment>
<evidence type="ECO:0000256" key="11">
    <source>
        <dbReference type="ARBA" id="ARBA00022723"/>
    </source>
</evidence>
<accession>A0A4V3XBK7</accession>
<evidence type="ECO:0000256" key="6">
    <source>
        <dbReference type="ARBA" id="ARBA00008276"/>
    </source>
</evidence>
<evidence type="ECO:0000256" key="13">
    <source>
        <dbReference type="ARBA" id="ARBA00022792"/>
    </source>
</evidence>
<dbReference type="PROSITE" id="PS01012">
    <property type="entry name" value="FOLYLPOLYGLU_SYNT_2"/>
    <property type="match status" value="1"/>
</dbReference>
<dbReference type="SUPFAM" id="SSF53623">
    <property type="entry name" value="MurD-like peptide ligases, catalytic domain"/>
    <property type="match status" value="1"/>
</dbReference>
<evidence type="ECO:0000256" key="22">
    <source>
        <dbReference type="PIRSR" id="PIRSR038895-2"/>
    </source>
</evidence>
<dbReference type="NCBIfam" id="TIGR01499">
    <property type="entry name" value="folC"/>
    <property type="match status" value="1"/>
</dbReference>
<evidence type="ECO:0000256" key="15">
    <source>
        <dbReference type="ARBA" id="ARBA00022842"/>
    </source>
</evidence>
<evidence type="ECO:0000256" key="7">
    <source>
        <dbReference type="ARBA" id="ARBA00013025"/>
    </source>
</evidence>
<sequence>MLEYLGRIGYAAEDLNKLNVVHITGTKGKGSTSAFTDAIIRQAKPGWKVGLYTSPHLVAVRERIRINGTPLSEEDFARYFFEVWDKLEKNDVVDATILEVGVGGTYDSTNIVPKPVVTGISALGIDHVTVLGRTLKEIAWQKGGIYKPGVPALTVDQPAEGMNMLKERATEKGASEFVIISKTPGLREIRLGLSGAHQYQNADLAIHLSRKFLQAQGGLEPKDSLTEYEINGLQSAKWPGRCQTVPDPNQPSITWFLDGAHTLESLDCCMQWFVGPHTALRNETSSRPKRVLIFNCTSGRTGPAFLEAMLGKIAAQLKLHGDDEDAVKFFDDIIFCANVTYMSGNFKGDLANKNTAEADLVQLKTQHELEAAWRSLVPSFGPDRVHVLPSIEHAVDLIRHQESPTIDVLVAGSLHLVGGVIEVAGLSEVAL</sequence>
<dbReference type="GO" id="GO:0005524">
    <property type="term" value="F:ATP binding"/>
    <property type="evidence" value="ECO:0007669"/>
    <property type="project" value="UniProtKB-KW"/>
</dbReference>
<dbReference type="Gene3D" id="3.40.1190.10">
    <property type="entry name" value="Mur-like, catalytic domain"/>
    <property type="match status" value="1"/>
</dbReference>
<feature type="binding site" evidence="22">
    <location>
        <position position="54"/>
    </location>
    <ligand>
        <name>Mg(2+)</name>
        <dbReference type="ChEBI" id="CHEBI:18420"/>
        <label>1</label>
    </ligand>
</feature>
<evidence type="ECO:0000256" key="16">
    <source>
        <dbReference type="ARBA" id="ARBA00023128"/>
    </source>
</evidence>
<feature type="binding site" evidence="22">
    <location>
        <position position="127"/>
    </location>
    <ligand>
        <name>Mg(2+)</name>
        <dbReference type="ChEBI" id="CHEBI:18420"/>
        <label>1</label>
    </ligand>
</feature>
<evidence type="ECO:0000256" key="1">
    <source>
        <dbReference type="ARBA" id="ARBA00001944"/>
    </source>
</evidence>
<evidence type="ECO:0000313" key="24">
    <source>
        <dbReference type="Proteomes" id="UP000309038"/>
    </source>
</evidence>
<keyword evidence="13" id="KW-0999">Mitochondrion inner membrane</keyword>
<evidence type="ECO:0000313" key="23">
    <source>
        <dbReference type="EMBL" id="THH02433.1"/>
    </source>
</evidence>
<reference evidence="23 24" key="1">
    <citation type="submission" date="2019-02" db="EMBL/GenBank/DDBJ databases">
        <title>Genome sequencing of the rare red list fungi Phlebia centrifuga.</title>
        <authorList>
            <person name="Buettner E."/>
            <person name="Kellner H."/>
        </authorList>
    </citation>
    <scope>NUCLEOTIDE SEQUENCE [LARGE SCALE GENOMIC DNA]</scope>
    <source>
        <strain evidence="23 24">DSM 108282</strain>
    </source>
</reference>
<evidence type="ECO:0000256" key="3">
    <source>
        <dbReference type="ARBA" id="ARBA00004305"/>
    </source>
</evidence>
<evidence type="ECO:0000256" key="21">
    <source>
        <dbReference type="PIRSR" id="PIRSR038895-1"/>
    </source>
</evidence>
<protein>
    <recommendedName>
        <fullName evidence="7">tetrahydrofolate synthase</fullName>
        <ecNumber evidence="7">6.3.2.17</ecNumber>
    </recommendedName>
    <alternativeName>
        <fullName evidence="19">Folylpoly-gamma-glutamate synthetase</fullName>
    </alternativeName>
    <alternativeName>
        <fullName evidence="18">Tetrahydrofolylpolyglutamate synthase</fullName>
    </alternativeName>
</protein>
<comment type="similarity">
    <text evidence="6">Belongs to the folylpolyglutamate synthase family.</text>
</comment>
<dbReference type="Proteomes" id="UP000309038">
    <property type="component" value="Unassembled WGS sequence"/>
</dbReference>
<evidence type="ECO:0000256" key="20">
    <source>
        <dbReference type="ARBA" id="ARBA00047493"/>
    </source>
</evidence>
<dbReference type="GO" id="GO:0004326">
    <property type="term" value="F:tetrahydrofolylpolyglutamate synthase activity"/>
    <property type="evidence" value="ECO:0007669"/>
    <property type="project" value="UniProtKB-EC"/>
</dbReference>
<name>A0A4V3XBK7_9APHY</name>
<dbReference type="InterPro" id="IPR036615">
    <property type="entry name" value="Mur_ligase_C_dom_sf"/>
</dbReference>
<evidence type="ECO:0000256" key="4">
    <source>
        <dbReference type="ARBA" id="ARBA00004496"/>
    </source>
</evidence>
<comment type="catalytic activity">
    <reaction evidence="20">
        <text>(6S)-5,6,7,8-tetrahydrofolyl-(gamma-L-Glu)(n) + L-glutamate + ATP = (6S)-5,6,7,8-tetrahydrofolyl-(gamma-L-Glu)(n+1) + ADP + phosphate + H(+)</text>
        <dbReference type="Rhea" id="RHEA:10580"/>
        <dbReference type="Rhea" id="RHEA-COMP:14738"/>
        <dbReference type="Rhea" id="RHEA-COMP:14740"/>
        <dbReference type="ChEBI" id="CHEBI:15378"/>
        <dbReference type="ChEBI" id="CHEBI:29985"/>
        <dbReference type="ChEBI" id="CHEBI:30616"/>
        <dbReference type="ChEBI" id="CHEBI:43474"/>
        <dbReference type="ChEBI" id="CHEBI:141005"/>
        <dbReference type="ChEBI" id="CHEBI:456216"/>
        <dbReference type="EC" id="6.3.2.17"/>
    </reaction>
</comment>
<evidence type="ECO:0000256" key="8">
    <source>
        <dbReference type="ARBA" id="ARBA00022490"/>
    </source>
</evidence>
<dbReference type="InterPro" id="IPR023600">
    <property type="entry name" value="Folylpolyglutamate_synth_euk"/>
</dbReference>
<dbReference type="EC" id="6.3.2.17" evidence="7"/>
<evidence type="ECO:0000256" key="9">
    <source>
        <dbReference type="ARBA" id="ARBA00022563"/>
    </source>
</evidence>
<gene>
    <name evidence="23" type="ORF">EW026_g426</name>
</gene>
<dbReference type="GO" id="GO:0006730">
    <property type="term" value="P:one-carbon metabolic process"/>
    <property type="evidence" value="ECO:0007669"/>
    <property type="project" value="UniProtKB-KW"/>
</dbReference>
<dbReference type="GO" id="GO:0005759">
    <property type="term" value="C:mitochondrial matrix"/>
    <property type="evidence" value="ECO:0007669"/>
    <property type="project" value="UniProtKB-SubCell"/>
</dbReference>
<dbReference type="InterPro" id="IPR018109">
    <property type="entry name" value="Folylpolyglutamate_synth_CS"/>
</dbReference>
<evidence type="ECO:0000256" key="17">
    <source>
        <dbReference type="ARBA" id="ARBA00023136"/>
    </source>
</evidence>
<keyword evidence="8" id="KW-0963">Cytoplasm</keyword>
<keyword evidence="16" id="KW-0496">Mitochondrion</keyword>
<proteinExistence type="inferred from homology"/>
<keyword evidence="17" id="KW-0472">Membrane</keyword>
<evidence type="ECO:0000256" key="14">
    <source>
        <dbReference type="ARBA" id="ARBA00022840"/>
    </source>
</evidence>
<dbReference type="GO" id="GO:0046872">
    <property type="term" value="F:metal ion binding"/>
    <property type="evidence" value="ECO:0007669"/>
    <property type="project" value="UniProtKB-KW"/>
</dbReference>
<dbReference type="Gene3D" id="3.90.190.20">
    <property type="entry name" value="Mur ligase, C-terminal domain"/>
    <property type="match status" value="1"/>
</dbReference>
<comment type="caution">
    <text evidence="23">The sequence shown here is derived from an EMBL/GenBank/DDBJ whole genome shotgun (WGS) entry which is preliminary data.</text>
</comment>
<dbReference type="PANTHER" id="PTHR11136">
    <property type="entry name" value="FOLYLPOLYGLUTAMATE SYNTHASE-RELATED"/>
    <property type="match status" value="1"/>
</dbReference>